<organism evidence="1 2">
    <name type="scientific">Arabidopsis thaliana</name>
    <name type="common">Mouse-ear cress</name>
    <dbReference type="NCBI Taxonomy" id="3702"/>
    <lineage>
        <taxon>Eukaryota</taxon>
        <taxon>Viridiplantae</taxon>
        <taxon>Streptophyta</taxon>
        <taxon>Embryophyta</taxon>
        <taxon>Tracheophyta</taxon>
        <taxon>Spermatophyta</taxon>
        <taxon>Magnoliopsida</taxon>
        <taxon>eudicotyledons</taxon>
        <taxon>Gunneridae</taxon>
        <taxon>Pentapetalae</taxon>
        <taxon>rosids</taxon>
        <taxon>malvids</taxon>
        <taxon>Brassicales</taxon>
        <taxon>Brassicaceae</taxon>
        <taxon>Camelineae</taxon>
        <taxon>Arabidopsis</taxon>
    </lineage>
</organism>
<dbReference type="EMBL" id="LUHQ01000001">
    <property type="protein sequence ID" value="OAP12136.1"/>
    <property type="molecule type" value="Genomic_DNA"/>
</dbReference>
<name>A0A178W1Y2_ARATH</name>
<protein>
    <submittedName>
        <fullName evidence="1">Uncharacterized protein</fullName>
    </submittedName>
</protein>
<sequence>MYLSLGLRTTTMTAHYLYKIRGSHLPLMSLYVHCLASTLCKLVTQAILNDLWRDWESETPWRAEPRLSFSFEKTVQDSSFHTLPEQRNLLASHEIHDRSSPSTALKVGNPSRHIAIASILNHERTIDRI</sequence>
<dbReference type="AlphaFoldDB" id="A0A178W1Y2"/>
<dbReference type="Proteomes" id="UP000078284">
    <property type="component" value="Chromosome 1"/>
</dbReference>
<evidence type="ECO:0000313" key="1">
    <source>
        <dbReference type="EMBL" id="OAP12136.1"/>
    </source>
</evidence>
<proteinExistence type="predicted"/>
<reference evidence="2" key="1">
    <citation type="journal article" date="2016" name="Proc. Natl. Acad. Sci. U.S.A.">
        <title>Chromosome-level assembly of Arabidopsis thaliana Ler reveals the extent of translocation and inversion polymorphisms.</title>
        <authorList>
            <person name="Zapata L."/>
            <person name="Ding J."/>
            <person name="Willing E.M."/>
            <person name="Hartwig B."/>
            <person name="Bezdan D."/>
            <person name="Jiao W.B."/>
            <person name="Patel V."/>
            <person name="Velikkakam James G."/>
            <person name="Koornneef M."/>
            <person name="Ossowski S."/>
            <person name="Schneeberger K."/>
        </authorList>
    </citation>
    <scope>NUCLEOTIDE SEQUENCE [LARGE SCALE GENOMIC DNA]</scope>
    <source>
        <strain evidence="2">cv. Landsberg erecta</strain>
    </source>
</reference>
<gene>
    <name evidence="1" type="ordered locus">AXX17_At1g32980</name>
</gene>
<evidence type="ECO:0000313" key="2">
    <source>
        <dbReference type="Proteomes" id="UP000078284"/>
    </source>
</evidence>
<accession>A0A178W1Y2</accession>
<comment type="caution">
    <text evidence="1">The sequence shown here is derived from an EMBL/GenBank/DDBJ whole genome shotgun (WGS) entry which is preliminary data.</text>
</comment>